<name>A0A6V8LRD9_9BACT</name>
<dbReference type="InterPro" id="IPR016071">
    <property type="entry name" value="Staphylococal_nuclease_OB-fold"/>
</dbReference>
<dbReference type="PROSITE" id="PS50830">
    <property type="entry name" value="TNASE_3"/>
    <property type="match status" value="1"/>
</dbReference>
<keyword evidence="4" id="KW-0732">Signal</keyword>
<reference evidence="6 7" key="1">
    <citation type="submission" date="2020-04" db="EMBL/GenBank/DDBJ databases">
        <authorList>
            <consortium name="Desulfovibrio sp. FSS-1 genome sequencing consortium"/>
            <person name="Shimoshige H."/>
            <person name="Kobayashi H."/>
            <person name="Maekawa T."/>
        </authorList>
    </citation>
    <scope>NUCLEOTIDE SEQUENCE [LARGE SCALE GENOMIC DNA]</scope>
    <source>
        <strain evidence="6 7">SIID29052-01</strain>
    </source>
</reference>
<dbReference type="PANTHER" id="PTHR12302:SF3">
    <property type="entry name" value="SERINE_THREONINE-PROTEIN KINASE 31"/>
    <property type="match status" value="1"/>
</dbReference>
<protein>
    <recommendedName>
        <fullName evidence="5">TNase-like domain-containing protein</fullName>
    </recommendedName>
</protein>
<evidence type="ECO:0000259" key="5">
    <source>
        <dbReference type="PROSITE" id="PS50830"/>
    </source>
</evidence>
<gene>
    <name evidence="6" type="ORF">NNJEOMEG_01374</name>
</gene>
<keyword evidence="1" id="KW-0540">Nuclease</keyword>
<dbReference type="SUPFAM" id="SSF50199">
    <property type="entry name" value="Staphylococcal nuclease"/>
    <property type="match status" value="1"/>
</dbReference>
<keyword evidence="3" id="KW-0378">Hydrolase</keyword>
<evidence type="ECO:0000256" key="2">
    <source>
        <dbReference type="ARBA" id="ARBA00022759"/>
    </source>
</evidence>
<dbReference type="RefSeq" id="WP_173082669.1">
    <property type="nucleotide sequence ID" value="NZ_BLTE01000005.1"/>
</dbReference>
<dbReference type="GO" id="GO:0016787">
    <property type="term" value="F:hydrolase activity"/>
    <property type="evidence" value="ECO:0007669"/>
    <property type="project" value="UniProtKB-KW"/>
</dbReference>
<reference evidence="6 7" key="2">
    <citation type="submission" date="2020-05" db="EMBL/GenBank/DDBJ databases">
        <title>Draft genome sequence of Desulfovibrio sp. strainFSS-1.</title>
        <authorList>
            <person name="Shimoshige H."/>
            <person name="Kobayashi H."/>
            <person name="Maekawa T."/>
        </authorList>
    </citation>
    <scope>NUCLEOTIDE SEQUENCE [LARGE SCALE GENOMIC DNA]</scope>
    <source>
        <strain evidence="6 7">SIID29052-01</strain>
    </source>
</reference>
<dbReference type="InterPro" id="IPR010916">
    <property type="entry name" value="TonB_box_CS"/>
</dbReference>
<evidence type="ECO:0000256" key="3">
    <source>
        <dbReference type="ARBA" id="ARBA00022801"/>
    </source>
</evidence>
<dbReference type="Gene3D" id="2.40.50.90">
    <property type="match status" value="1"/>
</dbReference>
<dbReference type="PROSITE" id="PS00430">
    <property type="entry name" value="TONB_DEPENDENT_REC_1"/>
    <property type="match status" value="1"/>
</dbReference>
<feature type="domain" description="TNase-like" evidence="5">
    <location>
        <begin position="19"/>
        <end position="137"/>
    </location>
</feature>
<keyword evidence="2" id="KW-0255">Endonuclease</keyword>
<dbReference type="PANTHER" id="PTHR12302">
    <property type="entry name" value="EBNA2 BINDING PROTEIN P100"/>
    <property type="match status" value="1"/>
</dbReference>
<evidence type="ECO:0000313" key="6">
    <source>
        <dbReference type="EMBL" id="GFK93540.1"/>
    </source>
</evidence>
<evidence type="ECO:0000256" key="1">
    <source>
        <dbReference type="ARBA" id="ARBA00022722"/>
    </source>
</evidence>
<dbReference type="AlphaFoldDB" id="A0A6V8LRD9"/>
<dbReference type="InterPro" id="IPR035437">
    <property type="entry name" value="SNase_OB-fold_sf"/>
</dbReference>
<dbReference type="SMART" id="SM00318">
    <property type="entry name" value="SNc"/>
    <property type="match status" value="1"/>
</dbReference>
<evidence type="ECO:0000256" key="4">
    <source>
        <dbReference type="SAM" id="SignalP"/>
    </source>
</evidence>
<comment type="caution">
    <text evidence="6">The sequence shown here is derived from an EMBL/GenBank/DDBJ whole genome shotgun (WGS) entry which is preliminary data.</text>
</comment>
<feature type="chain" id="PRO_5028918848" description="TNase-like domain-containing protein" evidence="4">
    <location>
        <begin position="21"/>
        <end position="155"/>
    </location>
</feature>
<dbReference type="Proteomes" id="UP000494245">
    <property type="component" value="Unassembled WGS sequence"/>
</dbReference>
<dbReference type="EMBL" id="BLTE01000005">
    <property type="protein sequence ID" value="GFK93540.1"/>
    <property type="molecule type" value="Genomic_DNA"/>
</dbReference>
<dbReference type="Pfam" id="PF00565">
    <property type="entry name" value="SNase"/>
    <property type="match status" value="1"/>
</dbReference>
<feature type="signal peptide" evidence="4">
    <location>
        <begin position="1"/>
        <end position="20"/>
    </location>
</feature>
<accession>A0A6V8LRD9</accession>
<organism evidence="6 7">
    <name type="scientific">Fundidesulfovibrio magnetotacticus</name>
    <dbReference type="NCBI Taxonomy" id="2730080"/>
    <lineage>
        <taxon>Bacteria</taxon>
        <taxon>Pseudomonadati</taxon>
        <taxon>Thermodesulfobacteriota</taxon>
        <taxon>Desulfovibrionia</taxon>
        <taxon>Desulfovibrionales</taxon>
        <taxon>Desulfovibrionaceae</taxon>
        <taxon>Fundidesulfovibrio</taxon>
    </lineage>
</organism>
<evidence type="ECO:0000313" key="7">
    <source>
        <dbReference type="Proteomes" id="UP000494245"/>
    </source>
</evidence>
<dbReference type="GO" id="GO:0004519">
    <property type="term" value="F:endonuclease activity"/>
    <property type="evidence" value="ECO:0007669"/>
    <property type="project" value="UniProtKB-KW"/>
</dbReference>
<proteinExistence type="predicted"/>
<sequence>MKTRLAAVFLLSVVAAQAWAFSGRVSNVHDGDTITVDGTRVRLYGIDAPELAQPGGHASRDFLASLVEGRSVEVKVVDTDAYGRKVGLVRAPGADDVNAAMVKAGHAWVYRKYCQNCYAMLLAEKLARYRSLGLWDEPGKPVPPWVWRKRHGRTR</sequence>
<keyword evidence="7" id="KW-1185">Reference proteome</keyword>